<name>A0A9W9D514_9PLEO</name>
<dbReference type="InterPro" id="IPR000999">
    <property type="entry name" value="RNase_III_dom"/>
</dbReference>
<sequence length="167" mass="18677">MTPEQQVAEMERIISYTFNDRHLAVESLYHGGLPIHFDSDWITPQRNERLAIMGRLLRAADWTGIIRNDLVTNKKLASHGRALGLHICVIKDPGTGTVSDGMIATTFEAIIGAVFVDSSDSLDAVHGVVNRLGFFDHPLFMVTYYESRTLALTNTQMMINLRYLDPG</sequence>
<dbReference type="SUPFAM" id="SSF69065">
    <property type="entry name" value="RNase III domain-like"/>
    <property type="match status" value="1"/>
</dbReference>
<proteinExistence type="predicted"/>
<dbReference type="EMBL" id="JAPEVA010000078">
    <property type="protein sequence ID" value="KAJ4401154.1"/>
    <property type="molecule type" value="Genomic_DNA"/>
</dbReference>
<dbReference type="Proteomes" id="UP001140510">
    <property type="component" value="Unassembled WGS sequence"/>
</dbReference>
<evidence type="ECO:0000313" key="3">
    <source>
        <dbReference type="Proteomes" id="UP001140510"/>
    </source>
</evidence>
<keyword evidence="3" id="KW-1185">Reference proteome</keyword>
<dbReference type="Gene3D" id="1.10.1520.10">
    <property type="entry name" value="Ribonuclease III domain"/>
    <property type="match status" value="1"/>
</dbReference>
<dbReference type="GO" id="GO:0006396">
    <property type="term" value="P:RNA processing"/>
    <property type="evidence" value="ECO:0007669"/>
    <property type="project" value="InterPro"/>
</dbReference>
<evidence type="ECO:0000259" key="1">
    <source>
        <dbReference type="PROSITE" id="PS50142"/>
    </source>
</evidence>
<dbReference type="InterPro" id="IPR036389">
    <property type="entry name" value="RNase_III_sf"/>
</dbReference>
<dbReference type="GO" id="GO:0004525">
    <property type="term" value="F:ribonuclease III activity"/>
    <property type="evidence" value="ECO:0007669"/>
    <property type="project" value="InterPro"/>
</dbReference>
<dbReference type="PROSITE" id="PS50142">
    <property type="entry name" value="RNASE_3_2"/>
    <property type="match status" value="1"/>
</dbReference>
<comment type="caution">
    <text evidence="2">The sequence shown here is derived from an EMBL/GenBank/DDBJ whole genome shotgun (WGS) entry which is preliminary data.</text>
</comment>
<accession>A0A9W9D514</accession>
<dbReference type="AlphaFoldDB" id="A0A9W9D514"/>
<gene>
    <name evidence="2" type="ORF">N0V91_008176</name>
</gene>
<reference evidence="2" key="1">
    <citation type="submission" date="2022-10" db="EMBL/GenBank/DDBJ databases">
        <title>Tapping the CABI collections for fungal endophytes: first genome assemblies for Collariella, Neodidymelliopsis, Ascochyta clinopodiicola, Didymella pomorum, Didymosphaeria variabile, Neocosmospora piperis and Neocucurbitaria cava.</title>
        <authorList>
            <person name="Hill R."/>
        </authorList>
    </citation>
    <scope>NUCLEOTIDE SEQUENCE</scope>
    <source>
        <strain evidence="2">IMI 355091</strain>
    </source>
</reference>
<feature type="domain" description="RNase III" evidence="1">
    <location>
        <begin position="66"/>
        <end position="119"/>
    </location>
</feature>
<organism evidence="2 3">
    <name type="scientific">Didymella pomorum</name>
    <dbReference type="NCBI Taxonomy" id="749634"/>
    <lineage>
        <taxon>Eukaryota</taxon>
        <taxon>Fungi</taxon>
        <taxon>Dikarya</taxon>
        <taxon>Ascomycota</taxon>
        <taxon>Pezizomycotina</taxon>
        <taxon>Dothideomycetes</taxon>
        <taxon>Pleosporomycetidae</taxon>
        <taxon>Pleosporales</taxon>
        <taxon>Pleosporineae</taxon>
        <taxon>Didymellaceae</taxon>
        <taxon>Didymella</taxon>
    </lineage>
</organism>
<protein>
    <recommendedName>
        <fullName evidence="1">RNase III domain-containing protein</fullName>
    </recommendedName>
</protein>
<dbReference type="OrthoDB" id="67027at2759"/>
<evidence type="ECO:0000313" key="2">
    <source>
        <dbReference type="EMBL" id="KAJ4401154.1"/>
    </source>
</evidence>